<accession>A0AA40B6Z6</accession>
<dbReference type="RefSeq" id="XP_060301703.1">
    <property type="nucleotide sequence ID" value="XM_060447896.1"/>
</dbReference>
<feature type="chain" id="PRO_5041434864" evidence="1">
    <location>
        <begin position="19"/>
        <end position="269"/>
    </location>
</feature>
<organism evidence="2 3">
    <name type="scientific">Lasiosphaeria miniovina</name>
    <dbReference type="NCBI Taxonomy" id="1954250"/>
    <lineage>
        <taxon>Eukaryota</taxon>
        <taxon>Fungi</taxon>
        <taxon>Dikarya</taxon>
        <taxon>Ascomycota</taxon>
        <taxon>Pezizomycotina</taxon>
        <taxon>Sordariomycetes</taxon>
        <taxon>Sordariomycetidae</taxon>
        <taxon>Sordariales</taxon>
        <taxon>Lasiosphaeriaceae</taxon>
        <taxon>Lasiosphaeria</taxon>
    </lineage>
</organism>
<dbReference type="GeneID" id="85331166"/>
<protein>
    <submittedName>
        <fullName evidence="2">Uncharacterized protein</fullName>
    </submittedName>
</protein>
<keyword evidence="3" id="KW-1185">Reference proteome</keyword>
<sequence>MKIFSVGCVSLLAGRASASLSCTVVPPTLSKRLCEFDACPAYDTATAGQVLRAACVADCSTADDLWLKLYDGTFIRADDATLQGCRSFCEPRSVADIMADLPRCHVAARVSKPASCAGPSVSQLTAKPTPVDEAPPPLVAVAARCNSPLSARALRAVENANVTVLARNSTGGVLARAVDGVNATASAWNATGILPRLWYRARGLLAPRAALPKNDTGTVSNTTQPKVLYVRALPNATFVNGTFFNATLAARRPPAVTKAPVAMPVPFHA</sequence>
<keyword evidence="1" id="KW-0732">Signal</keyword>
<dbReference type="AlphaFoldDB" id="A0AA40B6Z6"/>
<dbReference type="EMBL" id="JAUIRO010000002">
    <property type="protein sequence ID" value="KAK0728848.1"/>
    <property type="molecule type" value="Genomic_DNA"/>
</dbReference>
<proteinExistence type="predicted"/>
<evidence type="ECO:0000313" key="3">
    <source>
        <dbReference type="Proteomes" id="UP001172101"/>
    </source>
</evidence>
<dbReference type="Proteomes" id="UP001172101">
    <property type="component" value="Unassembled WGS sequence"/>
</dbReference>
<gene>
    <name evidence="2" type="ORF">B0T26DRAFT_869805</name>
</gene>
<evidence type="ECO:0000313" key="2">
    <source>
        <dbReference type="EMBL" id="KAK0728848.1"/>
    </source>
</evidence>
<evidence type="ECO:0000256" key="1">
    <source>
        <dbReference type="SAM" id="SignalP"/>
    </source>
</evidence>
<comment type="caution">
    <text evidence="2">The sequence shown here is derived from an EMBL/GenBank/DDBJ whole genome shotgun (WGS) entry which is preliminary data.</text>
</comment>
<name>A0AA40B6Z6_9PEZI</name>
<reference evidence="2" key="1">
    <citation type="submission" date="2023-06" db="EMBL/GenBank/DDBJ databases">
        <title>Genome-scale phylogeny and comparative genomics of the fungal order Sordariales.</title>
        <authorList>
            <consortium name="Lawrence Berkeley National Laboratory"/>
            <person name="Hensen N."/>
            <person name="Bonometti L."/>
            <person name="Westerberg I."/>
            <person name="Brannstrom I.O."/>
            <person name="Guillou S."/>
            <person name="Cros-Aarteil S."/>
            <person name="Calhoun S."/>
            <person name="Haridas S."/>
            <person name="Kuo A."/>
            <person name="Mondo S."/>
            <person name="Pangilinan J."/>
            <person name="Riley R."/>
            <person name="LaButti K."/>
            <person name="Andreopoulos B."/>
            <person name="Lipzen A."/>
            <person name="Chen C."/>
            <person name="Yanf M."/>
            <person name="Daum C."/>
            <person name="Ng V."/>
            <person name="Clum A."/>
            <person name="Steindorff A."/>
            <person name="Ohm R."/>
            <person name="Martin F."/>
            <person name="Silar P."/>
            <person name="Natvig D."/>
            <person name="Lalanne C."/>
            <person name="Gautier V."/>
            <person name="Ament-velasquez S.L."/>
            <person name="Kruys A."/>
            <person name="Hutchinson M.I."/>
            <person name="Powell A.J."/>
            <person name="Barry K."/>
            <person name="Miller A.N."/>
            <person name="Grigoriev I.V."/>
            <person name="Debuchy R."/>
            <person name="Gladieux P."/>
            <person name="Thoren M.H."/>
            <person name="Johannesson H."/>
        </authorList>
    </citation>
    <scope>NUCLEOTIDE SEQUENCE</scope>
    <source>
        <strain evidence="2">SMH2392-1A</strain>
    </source>
</reference>
<feature type="signal peptide" evidence="1">
    <location>
        <begin position="1"/>
        <end position="18"/>
    </location>
</feature>